<dbReference type="OrthoDB" id="429813at2759"/>
<evidence type="ECO:0000313" key="1">
    <source>
        <dbReference type="EMBL" id="RPB14591.1"/>
    </source>
</evidence>
<dbReference type="InParanoid" id="A0A3N4L1Y3"/>
<dbReference type="AlphaFoldDB" id="A0A3N4L1Y3"/>
<dbReference type="PANTHER" id="PTHR37285">
    <property type="entry name" value="SPORE WALL MATURATION PROTEIN DIT1"/>
    <property type="match status" value="1"/>
</dbReference>
<organism evidence="1 2">
    <name type="scientific">Morchella conica CCBAS932</name>
    <dbReference type="NCBI Taxonomy" id="1392247"/>
    <lineage>
        <taxon>Eukaryota</taxon>
        <taxon>Fungi</taxon>
        <taxon>Dikarya</taxon>
        <taxon>Ascomycota</taxon>
        <taxon>Pezizomycotina</taxon>
        <taxon>Pezizomycetes</taxon>
        <taxon>Pezizales</taxon>
        <taxon>Morchellaceae</taxon>
        <taxon>Morchella</taxon>
    </lineage>
</organism>
<accession>A0A3N4L1Y3</accession>
<dbReference type="FunCoup" id="A0A3N4L1Y3">
    <property type="interactions" value="208"/>
</dbReference>
<gene>
    <name evidence="1" type="ORF">P167DRAFT_484328</name>
</gene>
<evidence type="ECO:0000313" key="2">
    <source>
        <dbReference type="Proteomes" id="UP000277580"/>
    </source>
</evidence>
<dbReference type="InterPro" id="IPR007817">
    <property type="entry name" value="Isocyanide_synthase_DIT1"/>
</dbReference>
<name>A0A3N4L1Y3_9PEZI</name>
<dbReference type="EMBL" id="ML119117">
    <property type="protein sequence ID" value="RPB14591.1"/>
    <property type="molecule type" value="Genomic_DNA"/>
</dbReference>
<dbReference type="STRING" id="1392247.A0A3N4L1Y3"/>
<dbReference type="Pfam" id="PF05141">
    <property type="entry name" value="DIT1_PvcA"/>
    <property type="match status" value="1"/>
</dbReference>
<dbReference type="PANTHER" id="PTHR37285:SF5">
    <property type="entry name" value="SPORE WALL MATURATION PROTEIN DIT1"/>
    <property type="match status" value="1"/>
</dbReference>
<sequence>MTISIIIGAEQQTSITARLQVANRILDVLESYRLRHRDGTSDRNDEGRKRFLPIVMRKVEYFQPIHMVLPAFPFKSPNNDSKVLGTIPDKGEEIALAHLDGLCKSIEDIYNPGAQVTIASDGIVYNDLLGVSDRDVWIYGQTLRKISESSGFNHIRFIPLRDLLGLDLSEPVSEETYVAQAQNFRDKMSQLYTPAGFDIRQEILKNEDAAATYRGYIKFLSKDLANTKTYETKISKSAIKKRNEVVARKMMARGKAFAAAVQTNLKDYVRLSIHPSSGSTKFSIALFPHTSHNMTPWHATTLYGLNGSVTTAHLDSLKTSTSHELVFKGGAPWYYRERSDLYHWSDIRISFEHLYPTGLLITPVPGFDIRSFSSIDATKLRCLAEQNSPVILRGFTKMDIRVVINEVAEPVPISECHGLDFQSSK</sequence>
<reference evidence="1 2" key="1">
    <citation type="journal article" date="2018" name="Nat. Ecol. Evol.">
        <title>Pezizomycetes genomes reveal the molecular basis of ectomycorrhizal truffle lifestyle.</title>
        <authorList>
            <person name="Murat C."/>
            <person name="Payen T."/>
            <person name="Noel B."/>
            <person name="Kuo A."/>
            <person name="Morin E."/>
            <person name="Chen J."/>
            <person name="Kohler A."/>
            <person name="Krizsan K."/>
            <person name="Balestrini R."/>
            <person name="Da Silva C."/>
            <person name="Montanini B."/>
            <person name="Hainaut M."/>
            <person name="Levati E."/>
            <person name="Barry K.W."/>
            <person name="Belfiori B."/>
            <person name="Cichocki N."/>
            <person name="Clum A."/>
            <person name="Dockter R.B."/>
            <person name="Fauchery L."/>
            <person name="Guy J."/>
            <person name="Iotti M."/>
            <person name="Le Tacon F."/>
            <person name="Lindquist E.A."/>
            <person name="Lipzen A."/>
            <person name="Malagnac F."/>
            <person name="Mello A."/>
            <person name="Molinier V."/>
            <person name="Miyauchi S."/>
            <person name="Poulain J."/>
            <person name="Riccioni C."/>
            <person name="Rubini A."/>
            <person name="Sitrit Y."/>
            <person name="Splivallo R."/>
            <person name="Traeger S."/>
            <person name="Wang M."/>
            <person name="Zifcakova L."/>
            <person name="Wipf D."/>
            <person name="Zambonelli A."/>
            <person name="Paolocci F."/>
            <person name="Nowrousian M."/>
            <person name="Ottonello S."/>
            <person name="Baldrian P."/>
            <person name="Spatafora J.W."/>
            <person name="Henrissat B."/>
            <person name="Nagy L.G."/>
            <person name="Aury J.M."/>
            <person name="Wincker P."/>
            <person name="Grigoriev I.V."/>
            <person name="Bonfante P."/>
            <person name="Martin F.M."/>
        </authorList>
    </citation>
    <scope>NUCLEOTIDE SEQUENCE [LARGE SCALE GENOMIC DNA]</scope>
    <source>
        <strain evidence="1 2">CCBAS932</strain>
    </source>
</reference>
<keyword evidence="2" id="KW-1185">Reference proteome</keyword>
<protein>
    <recommendedName>
        <fullName evidence="3">Pyoverdine/dityrosine biosynthesis protein</fullName>
    </recommendedName>
</protein>
<dbReference type="Proteomes" id="UP000277580">
    <property type="component" value="Unassembled WGS sequence"/>
</dbReference>
<proteinExistence type="predicted"/>
<evidence type="ECO:0008006" key="3">
    <source>
        <dbReference type="Google" id="ProtNLM"/>
    </source>
</evidence>